<dbReference type="InParanoid" id="A0A6I9VR89"/>
<dbReference type="OrthoDB" id="10059103at2759"/>
<proteinExistence type="predicted"/>
<dbReference type="KEGG" id="bdr:105233851"/>
<sequence length="343" mass="39418">MATLEQEFVDFFAECKQQGFSAAEMRAICQPLLQRRSNRCSAVACVVLAIFGALCLLYNWCDEFSWFVSAIGRLLLIQVLPYWDWTPLYNSRCLIERKVDKVDGGSVAPTTKIPARYETEAGNCVLCETLERIPTTTNITFSTLESMYLERGWPVIVTDSHQPRTLDTLLNQMYNASSDFLESDPCDVATNLMLKKLFNLELALEKIKHTATAHNKWFLQFRNCQRRAVKASRRFVTRPYYYPLHLEPFYSSWALLSQNYAYAEFNEIYLHGLIFVQQLSGHFDIRLRPKQPCTNRCPVVNIRLGAGECLVFSTDLWIFSYGTETVESKAASVATVLEIDWQL</sequence>
<reference evidence="3" key="1">
    <citation type="submission" date="2025-08" db="UniProtKB">
        <authorList>
            <consortium name="RefSeq"/>
        </authorList>
    </citation>
    <scope>IDENTIFICATION</scope>
    <source>
        <tissue evidence="3">Adult</tissue>
    </source>
</reference>
<dbReference type="GeneID" id="105233851"/>
<keyword evidence="1" id="KW-1133">Transmembrane helix</keyword>
<feature type="transmembrane region" description="Helical" evidence="1">
    <location>
        <begin position="40"/>
        <end position="60"/>
    </location>
</feature>
<evidence type="ECO:0000313" key="2">
    <source>
        <dbReference type="Proteomes" id="UP001652620"/>
    </source>
</evidence>
<dbReference type="AlphaFoldDB" id="A0A6I9VR89"/>
<protein>
    <submittedName>
        <fullName evidence="3">Uncharacterized protein LOC105233851</fullName>
    </submittedName>
</protein>
<keyword evidence="1" id="KW-0472">Membrane</keyword>
<name>A0A6I9VR89_BACDO</name>
<dbReference type="Proteomes" id="UP001652620">
    <property type="component" value="Chromosome 3"/>
</dbReference>
<keyword evidence="1" id="KW-0812">Transmembrane</keyword>
<accession>A0A6I9VR89</accession>
<evidence type="ECO:0000256" key="1">
    <source>
        <dbReference type="SAM" id="Phobius"/>
    </source>
</evidence>
<dbReference type="RefSeq" id="XP_011214325.2">
    <property type="nucleotide sequence ID" value="XM_011216023.4"/>
</dbReference>
<organism evidence="2 3">
    <name type="scientific">Bactrocera dorsalis</name>
    <name type="common">Oriental fruit fly</name>
    <name type="synonym">Dacus dorsalis</name>
    <dbReference type="NCBI Taxonomy" id="27457"/>
    <lineage>
        <taxon>Eukaryota</taxon>
        <taxon>Metazoa</taxon>
        <taxon>Ecdysozoa</taxon>
        <taxon>Arthropoda</taxon>
        <taxon>Hexapoda</taxon>
        <taxon>Insecta</taxon>
        <taxon>Pterygota</taxon>
        <taxon>Neoptera</taxon>
        <taxon>Endopterygota</taxon>
        <taxon>Diptera</taxon>
        <taxon>Brachycera</taxon>
        <taxon>Muscomorpha</taxon>
        <taxon>Tephritoidea</taxon>
        <taxon>Tephritidae</taxon>
        <taxon>Bactrocera</taxon>
        <taxon>Bactrocera</taxon>
    </lineage>
</organism>
<gene>
    <name evidence="3" type="primary">LOC105233851</name>
</gene>
<evidence type="ECO:0000313" key="3">
    <source>
        <dbReference type="RefSeq" id="XP_011214325.2"/>
    </source>
</evidence>
<keyword evidence="2" id="KW-1185">Reference proteome</keyword>